<name>A0ABM7RH67_9BACT</name>
<dbReference type="InterPro" id="IPR029058">
    <property type="entry name" value="AB_hydrolase_fold"/>
</dbReference>
<gene>
    <name evidence="3" type="ORF">HAHE_35610</name>
</gene>
<dbReference type="Gene3D" id="3.40.50.1820">
    <property type="entry name" value="alpha/beta hydrolase"/>
    <property type="match status" value="1"/>
</dbReference>
<dbReference type="EMBL" id="AP024702">
    <property type="protein sequence ID" value="BCX49653.1"/>
    <property type="molecule type" value="Genomic_DNA"/>
</dbReference>
<dbReference type="Proteomes" id="UP001374893">
    <property type="component" value="Chromosome"/>
</dbReference>
<reference evidence="3 4" key="1">
    <citation type="submission" date="2021-06" db="EMBL/GenBank/DDBJ databases">
        <title>Complete genome of Haloferula helveola possessing various polysaccharide degrading enzymes.</title>
        <authorList>
            <person name="Takami H."/>
            <person name="Huang C."/>
            <person name="Hamasaki K."/>
        </authorList>
    </citation>
    <scope>NUCLEOTIDE SEQUENCE [LARGE SCALE GENOMIC DNA]</scope>
    <source>
        <strain evidence="3 4">CN-1</strain>
    </source>
</reference>
<protein>
    <recommendedName>
        <fullName evidence="2">AB hydrolase-1 domain-containing protein</fullName>
    </recommendedName>
</protein>
<evidence type="ECO:0000313" key="3">
    <source>
        <dbReference type="EMBL" id="BCX49653.1"/>
    </source>
</evidence>
<evidence type="ECO:0000256" key="1">
    <source>
        <dbReference type="SAM" id="MobiDB-lite"/>
    </source>
</evidence>
<dbReference type="PANTHER" id="PTHR37946">
    <property type="entry name" value="SLL1969 PROTEIN"/>
    <property type="match status" value="1"/>
</dbReference>
<accession>A0ABM7RH67</accession>
<dbReference type="SUPFAM" id="SSF53474">
    <property type="entry name" value="alpha/beta-Hydrolases"/>
    <property type="match status" value="1"/>
</dbReference>
<keyword evidence="4" id="KW-1185">Reference proteome</keyword>
<dbReference type="Pfam" id="PF12697">
    <property type="entry name" value="Abhydrolase_6"/>
    <property type="match status" value="1"/>
</dbReference>
<evidence type="ECO:0000313" key="4">
    <source>
        <dbReference type="Proteomes" id="UP001374893"/>
    </source>
</evidence>
<proteinExistence type="predicted"/>
<sequence>MDRLYRSDPSAALKKLDELQKVEPSDERLLALARLCGALGDEVAETDPEFAAGCYLDAARLSFDHALQMSPSGAARDLRLIYNDSCADLACLLQSRRRVRKLHATFKGPIGVHHLNLRTTGAGTIRPGSFDELYAADRIELKHAELERRYNDGIGGVVIGRRPKDQIDDLETRFVPDFGLILHLNATVGFSETGNRAEMIVSDLSRTGSVQVGGRSAPLAGEWTAALAYLYQYAPTPEDGFLGMLRPAKEEGETDLYELTPYQADKIPLIFVHGLMSSPDTWITMIAVLGSDPVLRQNYQPLVFQYPTGYPIIRNAAELRSHLAAYRAMAKARGGGAALDRMVMIGHSMGGILTNIQIRKSGDRVRNMYLNTPIEDLDVGEAQQEKLRRLMVFDYDPSIRRAIFIAAPHRGSDLARNSLGRFGSWLIRLPGDILSTGLSITQLDRLPGLTEFSKNQLTSRPDSIKSLRPDSQFLAKVLELPVNPRVDYHTIAGQADPSDSIADSSDKVVPYWSSHLDDVASERMVAASHVTITGNDDAIEEVRRLLYLHLGKQLPQTAQEEELPEVKPKTRIQLGRPVGR</sequence>
<evidence type="ECO:0000259" key="2">
    <source>
        <dbReference type="Pfam" id="PF12697"/>
    </source>
</evidence>
<dbReference type="PANTHER" id="PTHR37946:SF1">
    <property type="entry name" value="SLL1969 PROTEIN"/>
    <property type="match status" value="1"/>
</dbReference>
<feature type="domain" description="AB hydrolase-1" evidence="2">
    <location>
        <begin position="269"/>
        <end position="426"/>
    </location>
</feature>
<feature type="region of interest" description="Disordered" evidence="1">
    <location>
        <begin position="557"/>
        <end position="580"/>
    </location>
</feature>
<dbReference type="InterPro" id="IPR000073">
    <property type="entry name" value="AB_hydrolase_1"/>
</dbReference>
<organism evidence="3 4">
    <name type="scientific">Haloferula helveola</name>
    <dbReference type="NCBI Taxonomy" id="490095"/>
    <lineage>
        <taxon>Bacteria</taxon>
        <taxon>Pseudomonadati</taxon>
        <taxon>Verrucomicrobiota</taxon>
        <taxon>Verrucomicrobiia</taxon>
        <taxon>Verrucomicrobiales</taxon>
        <taxon>Verrucomicrobiaceae</taxon>
        <taxon>Haloferula</taxon>
    </lineage>
</organism>